<name>A0A2T2NG69_CORCC</name>
<sequence length="112" mass="12614">MTTGIHACRNDATYHQPRKRRQHPPTPDKPYSPKHKRRKHSTAPSSHHQPCHVGLQHSCPGYPTSSTFPPSRLQISSLFRTLGPWVLRRDVIGWRIACREGAFCEAGRGLGA</sequence>
<feature type="region of interest" description="Disordered" evidence="1">
    <location>
        <begin position="1"/>
        <end position="57"/>
    </location>
</feature>
<accession>A0A2T2NG69</accession>
<evidence type="ECO:0000313" key="2">
    <source>
        <dbReference type="EMBL" id="PSN64424.1"/>
    </source>
</evidence>
<reference evidence="2 3" key="1">
    <citation type="journal article" date="2018" name="Front. Microbiol.">
        <title>Genome-Wide Analysis of Corynespora cassiicola Leaf Fall Disease Putative Effectors.</title>
        <authorList>
            <person name="Lopez D."/>
            <person name="Ribeiro S."/>
            <person name="Label P."/>
            <person name="Fumanal B."/>
            <person name="Venisse J.S."/>
            <person name="Kohler A."/>
            <person name="de Oliveira R.R."/>
            <person name="Labutti K."/>
            <person name="Lipzen A."/>
            <person name="Lail K."/>
            <person name="Bauer D."/>
            <person name="Ohm R.A."/>
            <person name="Barry K.W."/>
            <person name="Spatafora J."/>
            <person name="Grigoriev I.V."/>
            <person name="Martin F.M."/>
            <person name="Pujade-Renaud V."/>
        </authorList>
    </citation>
    <scope>NUCLEOTIDE SEQUENCE [LARGE SCALE GENOMIC DNA]</scope>
    <source>
        <strain evidence="2 3">Philippines</strain>
    </source>
</reference>
<feature type="compositionally biased region" description="Basic residues" evidence="1">
    <location>
        <begin position="32"/>
        <end position="41"/>
    </location>
</feature>
<dbReference type="AlphaFoldDB" id="A0A2T2NG69"/>
<dbReference type="Proteomes" id="UP000240883">
    <property type="component" value="Unassembled WGS sequence"/>
</dbReference>
<evidence type="ECO:0000256" key="1">
    <source>
        <dbReference type="SAM" id="MobiDB-lite"/>
    </source>
</evidence>
<gene>
    <name evidence="2" type="ORF">BS50DRAFT_73675</name>
</gene>
<keyword evidence="3" id="KW-1185">Reference proteome</keyword>
<proteinExistence type="predicted"/>
<organism evidence="2 3">
    <name type="scientific">Corynespora cassiicola Philippines</name>
    <dbReference type="NCBI Taxonomy" id="1448308"/>
    <lineage>
        <taxon>Eukaryota</taxon>
        <taxon>Fungi</taxon>
        <taxon>Dikarya</taxon>
        <taxon>Ascomycota</taxon>
        <taxon>Pezizomycotina</taxon>
        <taxon>Dothideomycetes</taxon>
        <taxon>Pleosporomycetidae</taxon>
        <taxon>Pleosporales</taxon>
        <taxon>Corynesporascaceae</taxon>
        <taxon>Corynespora</taxon>
    </lineage>
</organism>
<protein>
    <submittedName>
        <fullName evidence="2">Uncharacterized protein</fullName>
    </submittedName>
</protein>
<dbReference type="EMBL" id="KZ678138">
    <property type="protein sequence ID" value="PSN64424.1"/>
    <property type="molecule type" value="Genomic_DNA"/>
</dbReference>
<evidence type="ECO:0000313" key="3">
    <source>
        <dbReference type="Proteomes" id="UP000240883"/>
    </source>
</evidence>